<keyword evidence="4" id="KW-0285">Flavoprotein</keyword>
<dbReference type="Pfam" id="PF01494">
    <property type="entry name" value="FAD_binding_3"/>
    <property type="match status" value="1"/>
</dbReference>
<dbReference type="InterPro" id="IPR051205">
    <property type="entry name" value="UbiH/COQ6_monooxygenase"/>
</dbReference>
<dbReference type="AlphaFoldDB" id="A0A1H3XFI0"/>
<evidence type="ECO:0000256" key="5">
    <source>
        <dbReference type="ARBA" id="ARBA00022827"/>
    </source>
</evidence>
<evidence type="ECO:0000256" key="4">
    <source>
        <dbReference type="ARBA" id="ARBA00022630"/>
    </source>
</evidence>
<dbReference type="GO" id="GO:0016705">
    <property type="term" value="F:oxidoreductase activity, acting on paired donors, with incorporation or reduction of molecular oxygen"/>
    <property type="evidence" value="ECO:0007669"/>
    <property type="project" value="InterPro"/>
</dbReference>
<name>A0A1H3XFI0_9GAMM</name>
<keyword evidence="6" id="KW-0560">Oxidoreductase</keyword>
<proteinExistence type="inferred from homology"/>
<dbReference type="InterPro" id="IPR002938">
    <property type="entry name" value="FAD-bd"/>
</dbReference>
<dbReference type="NCBIfam" id="TIGR01988">
    <property type="entry name" value="Ubi-OHases"/>
    <property type="match status" value="1"/>
</dbReference>
<reference evidence="10" key="1">
    <citation type="submission" date="2016-10" db="EMBL/GenBank/DDBJ databases">
        <authorList>
            <person name="Varghese N."/>
            <person name="Submissions S."/>
        </authorList>
    </citation>
    <scope>NUCLEOTIDE SEQUENCE [LARGE SCALE GENOMIC DNA]</scope>
    <source>
        <strain evidence="10">CGMCC 1.10657</strain>
    </source>
</reference>
<evidence type="ECO:0000256" key="3">
    <source>
        <dbReference type="ARBA" id="ARBA00005349"/>
    </source>
</evidence>
<evidence type="ECO:0000313" key="10">
    <source>
        <dbReference type="Proteomes" id="UP000198658"/>
    </source>
</evidence>
<organism evidence="9 10">
    <name type="scientific">Microbulbifer marinus</name>
    <dbReference type="NCBI Taxonomy" id="658218"/>
    <lineage>
        <taxon>Bacteria</taxon>
        <taxon>Pseudomonadati</taxon>
        <taxon>Pseudomonadota</taxon>
        <taxon>Gammaproteobacteria</taxon>
        <taxon>Cellvibrionales</taxon>
        <taxon>Microbulbiferaceae</taxon>
        <taxon>Microbulbifer</taxon>
    </lineage>
</organism>
<keyword evidence="9" id="KW-0830">Ubiquinone</keyword>
<gene>
    <name evidence="9" type="ORF">SAMN05216562_1515</name>
</gene>
<dbReference type="Proteomes" id="UP000198658">
    <property type="component" value="Unassembled WGS sequence"/>
</dbReference>
<feature type="domain" description="FAD-binding" evidence="8">
    <location>
        <begin position="3"/>
        <end position="314"/>
    </location>
</feature>
<evidence type="ECO:0000256" key="2">
    <source>
        <dbReference type="ARBA" id="ARBA00004749"/>
    </source>
</evidence>
<dbReference type="EMBL" id="FNQO01000001">
    <property type="protein sequence ID" value="SDZ98109.1"/>
    <property type="molecule type" value="Genomic_DNA"/>
</dbReference>
<dbReference type="InterPro" id="IPR036188">
    <property type="entry name" value="FAD/NAD-bd_sf"/>
</dbReference>
<dbReference type="RefSeq" id="WP_211567147.1">
    <property type="nucleotide sequence ID" value="NZ_FNQO01000001.1"/>
</dbReference>
<keyword evidence="7" id="KW-0503">Monooxygenase</keyword>
<dbReference type="PANTHER" id="PTHR43876:SF25">
    <property type="entry name" value="MONOOXYGENASE NMA2164"/>
    <property type="match status" value="1"/>
</dbReference>
<accession>A0A1H3XFI0</accession>
<comment type="cofactor">
    <cofactor evidence="1">
        <name>FAD</name>
        <dbReference type="ChEBI" id="CHEBI:57692"/>
    </cofactor>
</comment>
<dbReference type="NCBIfam" id="NF006593">
    <property type="entry name" value="PRK09126.1"/>
    <property type="match status" value="1"/>
</dbReference>
<protein>
    <submittedName>
        <fullName evidence="9">Ubiquinone biosynthesis hydroxylase, UbiH/UbiF/VisC/COQ6 family</fullName>
    </submittedName>
</protein>
<dbReference type="GO" id="GO:0004497">
    <property type="term" value="F:monooxygenase activity"/>
    <property type="evidence" value="ECO:0007669"/>
    <property type="project" value="UniProtKB-KW"/>
</dbReference>
<dbReference type="GO" id="GO:0071949">
    <property type="term" value="F:FAD binding"/>
    <property type="evidence" value="ECO:0007669"/>
    <property type="project" value="InterPro"/>
</dbReference>
<keyword evidence="5" id="KW-0274">FAD</keyword>
<evidence type="ECO:0000256" key="1">
    <source>
        <dbReference type="ARBA" id="ARBA00001974"/>
    </source>
</evidence>
<dbReference type="GO" id="GO:0006744">
    <property type="term" value="P:ubiquinone biosynthetic process"/>
    <property type="evidence" value="ECO:0007669"/>
    <property type="project" value="UniProtKB-UniPathway"/>
</dbReference>
<evidence type="ECO:0000259" key="8">
    <source>
        <dbReference type="Pfam" id="PF01494"/>
    </source>
</evidence>
<dbReference type="PRINTS" id="PR00420">
    <property type="entry name" value="RNGMNOXGNASE"/>
</dbReference>
<keyword evidence="10" id="KW-1185">Reference proteome</keyword>
<evidence type="ECO:0000256" key="6">
    <source>
        <dbReference type="ARBA" id="ARBA00023002"/>
    </source>
</evidence>
<evidence type="ECO:0000256" key="7">
    <source>
        <dbReference type="ARBA" id="ARBA00023033"/>
    </source>
</evidence>
<sequence length="387" mass="42017">MHTDIAVIGAGPAGLAFAAFLANRGYQIALIDRQSREDLAAPQDDGREIALTHKSVRLLKSLGVWQRLQADEVSELASAQVVNGRSPYCLQFDDRGRGPLGYIVPNAAIRRALYAAVCAQQNVRFIDRTTVVATTLGDDSRALQYDSGEQLEAALVVAADSRFSDTRRMAGIGADMRDFGRVAVVGRVRTEKPHGNIARECFRYGSTLALLPLADTHLSSAVVTVPSSKGGEMMALSDEDFAGHVARESGDAPGSVASVGKRFSYPLVAVYAKNFYTERMALIGDAAVGMHPVTAHGFNLGLASADSLARQLQRPASLRKSNAQGRALAKYQFIHRLESLPIYQGTNRVVGLFTDERWPAKLLRKAVLRVSNNFSPIRRAITHQLTR</sequence>
<comment type="pathway">
    <text evidence="2">Cofactor biosynthesis; ubiquinone biosynthesis.</text>
</comment>
<dbReference type="PANTHER" id="PTHR43876">
    <property type="entry name" value="UBIQUINONE BIOSYNTHESIS MONOOXYGENASE COQ6, MITOCHONDRIAL"/>
    <property type="match status" value="1"/>
</dbReference>
<dbReference type="UniPathway" id="UPA00232"/>
<comment type="similarity">
    <text evidence="3">Belongs to the UbiH/COQ6 family.</text>
</comment>
<dbReference type="InterPro" id="IPR010971">
    <property type="entry name" value="UbiH/COQ6"/>
</dbReference>
<dbReference type="Gene3D" id="3.50.50.60">
    <property type="entry name" value="FAD/NAD(P)-binding domain"/>
    <property type="match status" value="2"/>
</dbReference>
<dbReference type="SUPFAM" id="SSF51905">
    <property type="entry name" value="FAD/NAD(P)-binding domain"/>
    <property type="match status" value="1"/>
</dbReference>
<evidence type="ECO:0000313" key="9">
    <source>
        <dbReference type="EMBL" id="SDZ98109.1"/>
    </source>
</evidence>
<dbReference type="STRING" id="658218.SAMN05216562_1515"/>